<protein>
    <recommendedName>
        <fullName evidence="6">Acetate kinase</fullName>
        <ecNumber evidence="6">2.7.2.1</ecNumber>
    </recommendedName>
    <alternativeName>
        <fullName evidence="6">Acetokinase</fullName>
    </alternativeName>
</protein>
<keyword evidence="3 6" id="KW-0547">Nucleotide-binding</keyword>
<feature type="binding site" evidence="6">
    <location>
        <position position="90"/>
    </location>
    <ligand>
        <name>substrate</name>
    </ligand>
</feature>
<feature type="binding site" evidence="6">
    <location>
        <begin position="280"/>
        <end position="282"/>
    </location>
    <ligand>
        <name>ATP</name>
        <dbReference type="ChEBI" id="CHEBI:30616"/>
    </ligand>
</feature>
<dbReference type="Pfam" id="PF00871">
    <property type="entry name" value="Acetate_kinase"/>
    <property type="match status" value="1"/>
</dbReference>
<dbReference type="eggNOG" id="COG0282">
    <property type="taxonomic scope" value="Bacteria"/>
</dbReference>
<dbReference type="GO" id="GO:0005737">
    <property type="term" value="C:cytoplasm"/>
    <property type="evidence" value="ECO:0007669"/>
    <property type="project" value="UniProtKB-SubCell"/>
</dbReference>
<dbReference type="InterPro" id="IPR023865">
    <property type="entry name" value="Aliphatic_acid_kinase_CS"/>
</dbReference>
<feature type="site" description="Transition state stabilizer" evidence="6">
    <location>
        <position position="238"/>
    </location>
</feature>
<keyword evidence="9" id="KW-1185">Reference proteome</keyword>
<keyword evidence="4 6" id="KW-0418">Kinase</keyword>
<comment type="function">
    <text evidence="6">Catalyzes the formation of acetyl phosphate from acetate and ATP. Can also catalyze the reverse reaction.</text>
</comment>
<feature type="binding site" evidence="6">
    <location>
        <begin position="328"/>
        <end position="332"/>
    </location>
    <ligand>
        <name>ATP</name>
        <dbReference type="ChEBI" id="CHEBI:30616"/>
    </ligand>
</feature>
<accession>A0A0R1SPZ7</accession>
<dbReference type="GO" id="GO:0008776">
    <property type="term" value="F:acetate kinase activity"/>
    <property type="evidence" value="ECO:0007669"/>
    <property type="project" value="UniProtKB-UniRule"/>
</dbReference>
<feature type="binding site" evidence="6">
    <location>
        <position position="379"/>
    </location>
    <ligand>
        <name>Mg(2+)</name>
        <dbReference type="ChEBI" id="CHEBI:18420"/>
    </ligand>
</feature>
<comment type="caution">
    <text evidence="8">The sequence shown here is derived from an EMBL/GenBank/DDBJ whole genome shotgun (WGS) entry which is preliminary data.</text>
</comment>
<comment type="catalytic activity">
    <reaction evidence="6">
        <text>acetate + ATP = acetyl phosphate + ADP</text>
        <dbReference type="Rhea" id="RHEA:11352"/>
        <dbReference type="ChEBI" id="CHEBI:22191"/>
        <dbReference type="ChEBI" id="CHEBI:30089"/>
        <dbReference type="ChEBI" id="CHEBI:30616"/>
        <dbReference type="ChEBI" id="CHEBI:456216"/>
        <dbReference type="EC" id="2.7.2.1"/>
    </reaction>
</comment>
<dbReference type="STRING" id="1423815.FC27_GL000990"/>
<sequence length="391" mass="42966">MVSKILAINSGSSSLKFKLFEMPEEKLIVKGLVDRIGHHDAVFEEAFDDTKQNKTLDVPDHDEAVKLVVNSLLKNKIVDDLNEIKGVGHRVSNGGEKYEQSVIVNDDVEKTIDKLSSLSPLHNPVNLLGIKAFDKLLPDTPQVAVFDTAFNSTIPPENALYALPYKYYEKYGIKRFGFHGPSHLYMKERIYDLFPNACSKIISCHLGNGASISAIKDGKTIDNSMGFTPLAGLIMGTRSGDLDPQIVPFLQENENLTSAQVKDVLNKQSGLLGISGVSNDLRDVEKAAKSGNERAKLAIKAFVHRIQTYIGSYIAELDGVDTIVFTAGVGEHDANIRDAVIKNFHYVGAEVDPERNKSSELVISSDNSKVNIAVIPTDEEIVIARDVFRLV</sequence>
<reference evidence="8 9" key="1">
    <citation type="journal article" date="2015" name="Genome Announc.">
        <title>Expanding the biotechnology potential of lactobacilli through comparative genomics of 213 strains and associated genera.</title>
        <authorList>
            <person name="Sun Z."/>
            <person name="Harris H.M."/>
            <person name="McCann A."/>
            <person name="Guo C."/>
            <person name="Argimon S."/>
            <person name="Zhang W."/>
            <person name="Yang X."/>
            <person name="Jeffery I.B."/>
            <person name="Cooney J.C."/>
            <person name="Kagawa T.F."/>
            <person name="Liu W."/>
            <person name="Song Y."/>
            <person name="Salvetti E."/>
            <person name="Wrobel A."/>
            <person name="Rasinkangas P."/>
            <person name="Parkhill J."/>
            <person name="Rea M.C."/>
            <person name="O'Sullivan O."/>
            <person name="Ritari J."/>
            <person name="Douillard F.P."/>
            <person name="Paul Ross R."/>
            <person name="Yang R."/>
            <person name="Briner A.E."/>
            <person name="Felis G.E."/>
            <person name="de Vos W.M."/>
            <person name="Barrangou R."/>
            <person name="Klaenhammer T.R."/>
            <person name="Caufield P.W."/>
            <person name="Cui Y."/>
            <person name="Zhang H."/>
            <person name="O'Toole P.W."/>
        </authorList>
    </citation>
    <scope>NUCLEOTIDE SEQUENCE [LARGE SCALE GENOMIC DNA]</scope>
    <source>
        <strain evidence="8 9">DSM 14857</strain>
    </source>
</reference>
<dbReference type="PANTHER" id="PTHR21060">
    <property type="entry name" value="ACETATE KINASE"/>
    <property type="match status" value="1"/>
</dbReference>
<comment type="subcellular location">
    <subcellularLocation>
        <location evidence="6">Cytoplasm</location>
    </subcellularLocation>
</comment>
<organism evidence="8 9">
    <name type="scientific">Companilactobacillus versmoldensis DSM 14857 = KCTC 3814</name>
    <dbReference type="NCBI Taxonomy" id="1423815"/>
    <lineage>
        <taxon>Bacteria</taxon>
        <taxon>Bacillati</taxon>
        <taxon>Bacillota</taxon>
        <taxon>Bacilli</taxon>
        <taxon>Lactobacillales</taxon>
        <taxon>Lactobacillaceae</taxon>
        <taxon>Companilactobacillus</taxon>
    </lineage>
</organism>
<dbReference type="EMBL" id="AZFA01000002">
    <property type="protein sequence ID" value="KRL68248.1"/>
    <property type="molecule type" value="Genomic_DNA"/>
</dbReference>
<dbReference type="InterPro" id="IPR004372">
    <property type="entry name" value="Ac/propionate_kinase"/>
</dbReference>
<dbReference type="PIRSF" id="PIRSF000722">
    <property type="entry name" value="Acetate_prop_kin"/>
    <property type="match status" value="1"/>
</dbReference>
<evidence type="ECO:0000256" key="1">
    <source>
        <dbReference type="ARBA" id="ARBA00008748"/>
    </source>
</evidence>
<feature type="active site" description="Proton donor/acceptor" evidence="6">
    <location>
        <position position="147"/>
    </location>
</feature>
<dbReference type="OrthoDB" id="9802453at2"/>
<dbReference type="NCBIfam" id="TIGR00016">
    <property type="entry name" value="ackA"/>
    <property type="match status" value="1"/>
</dbReference>
<dbReference type="GO" id="GO:0006083">
    <property type="term" value="P:acetate metabolic process"/>
    <property type="evidence" value="ECO:0007669"/>
    <property type="project" value="TreeGrafter"/>
</dbReference>
<dbReference type="InterPro" id="IPR043129">
    <property type="entry name" value="ATPase_NBD"/>
</dbReference>
<dbReference type="PRINTS" id="PR00471">
    <property type="entry name" value="ACETATEKNASE"/>
</dbReference>
<dbReference type="AlphaFoldDB" id="A0A0R1SPZ7"/>
<comment type="similarity">
    <text evidence="1 6 7">Belongs to the acetokinase family.</text>
</comment>
<keyword evidence="6" id="KW-0479">Metal-binding</keyword>
<dbReference type="UniPathway" id="UPA00340">
    <property type="reaction ID" value="UER00458"/>
</dbReference>
<comment type="pathway">
    <text evidence="6">Metabolic intermediate biosynthesis; acetyl-CoA biosynthesis; acetyl-CoA from acetate: step 1/2.</text>
</comment>
<dbReference type="CDD" id="cd24010">
    <property type="entry name" value="ASKHA_NBD_AcK_PK"/>
    <property type="match status" value="1"/>
</dbReference>
<proteinExistence type="inferred from homology"/>
<comment type="subunit">
    <text evidence="6">Homodimer.</text>
</comment>
<dbReference type="HAMAP" id="MF_00020">
    <property type="entry name" value="Acetate_kinase"/>
    <property type="match status" value="1"/>
</dbReference>
<gene>
    <name evidence="6" type="primary">ackA</name>
    <name evidence="8" type="ORF">FC27_GL000990</name>
</gene>
<keyword evidence="6" id="KW-0963">Cytoplasm</keyword>
<dbReference type="PANTHER" id="PTHR21060:SF15">
    <property type="entry name" value="ACETATE KINASE-RELATED"/>
    <property type="match status" value="1"/>
</dbReference>
<dbReference type="EC" id="2.7.2.1" evidence="6"/>
<evidence type="ECO:0000256" key="7">
    <source>
        <dbReference type="RuleBase" id="RU003835"/>
    </source>
</evidence>
<evidence type="ECO:0000256" key="2">
    <source>
        <dbReference type="ARBA" id="ARBA00022679"/>
    </source>
</evidence>
<dbReference type="SUPFAM" id="SSF53067">
    <property type="entry name" value="Actin-like ATPase domain"/>
    <property type="match status" value="2"/>
</dbReference>
<dbReference type="RefSeq" id="WP_010624087.1">
    <property type="nucleotide sequence ID" value="NZ_AZFA01000002.1"/>
</dbReference>
<dbReference type="PROSITE" id="PS01076">
    <property type="entry name" value="ACETATE_KINASE_2"/>
    <property type="match status" value="1"/>
</dbReference>
<dbReference type="GO" id="GO:0005524">
    <property type="term" value="F:ATP binding"/>
    <property type="evidence" value="ECO:0007669"/>
    <property type="project" value="UniProtKB-KW"/>
</dbReference>
<evidence type="ECO:0000313" key="9">
    <source>
        <dbReference type="Proteomes" id="UP000051647"/>
    </source>
</evidence>
<feature type="binding site" evidence="6">
    <location>
        <begin position="205"/>
        <end position="209"/>
    </location>
    <ligand>
        <name>ATP</name>
        <dbReference type="ChEBI" id="CHEBI:30616"/>
    </ligand>
</feature>
<feature type="binding site" evidence="6">
    <location>
        <position position="9"/>
    </location>
    <ligand>
        <name>Mg(2+)</name>
        <dbReference type="ChEBI" id="CHEBI:18420"/>
    </ligand>
</feature>
<feature type="site" description="Transition state stabilizer" evidence="6">
    <location>
        <position position="179"/>
    </location>
</feature>
<dbReference type="PATRIC" id="fig|1423815.3.peg.1010"/>
<keyword evidence="5 6" id="KW-0067">ATP-binding</keyword>
<evidence type="ECO:0000256" key="4">
    <source>
        <dbReference type="ARBA" id="ARBA00022777"/>
    </source>
</evidence>
<dbReference type="InterPro" id="IPR000890">
    <property type="entry name" value="Aliphatic_acid_kin_short-chain"/>
</dbReference>
<dbReference type="PROSITE" id="PS01075">
    <property type="entry name" value="ACETATE_KINASE_1"/>
    <property type="match status" value="1"/>
</dbReference>
<evidence type="ECO:0000256" key="5">
    <source>
        <dbReference type="ARBA" id="ARBA00022840"/>
    </source>
</evidence>
<keyword evidence="6" id="KW-0460">Magnesium</keyword>
<evidence type="ECO:0000313" key="8">
    <source>
        <dbReference type="EMBL" id="KRL68248.1"/>
    </source>
</evidence>
<evidence type="ECO:0000256" key="3">
    <source>
        <dbReference type="ARBA" id="ARBA00022741"/>
    </source>
</evidence>
<comment type="cofactor">
    <cofactor evidence="6">
        <name>Mg(2+)</name>
        <dbReference type="ChEBI" id="CHEBI:18420"/>
    </cofactor>
    <cofactor evidence="6">
        <name>Mn(2+)</name>
        <dbReference type="ChEBI" id="CHEBI:29035"/>
    </cofactor>
    <text evidence="6">Mg(2+). Can also accept Mn(2+).</text>
</comment>
<evidence type="ECO:0000256" key="6">
    <source>
        <dbReference type="HAMAP-Rule" id="MF_00020"/>
    </source>
</evidence>
<dbReference type="GO" id="GO:0000287">
    <property type="term" value="F:magnesium ion binding"/>
    <property type="evidence" value="ECO:0007669"/>
    <property type="project" value="UniProtKB-UniRule"/>
</dbReference>
<keyword evidence="2 6" id="KW-0808">Transferase</keyword>
<dbReference type="Gene3D" id="3.30.420.40">
    <property type="match status" value="2"/>
</dbReference>
<feature type="binding site" evidence="6">
    <location>
        <position position="16"/>
    </location>
    <ligand>
        <name>ATP</name>
        <dbReference type="ChEBI" id="CHEBI:30616"/>
    </ligand>
</feature>
<name>A0A0R1SPZ7_9LACO</name>
<dbReference type="GO" id="GO:0006085">
    <property type="term" value="P:acetyl-CoA biosynthetic process"/>
    <property type="evidence" value="ECO:0007669"/>
    <property type="project" value="UniProtKB-UniRule"/>
</dbReference>
<dbReference type="Proteomes" id="UP000051647">
    <property type="component" value="Unassembled WGS sequence"/>
</dbReference>